<evidence type="ECO:0000313" key="2">
    <source>
        <dbReference type="EMBL" id="QOY60323.1"/>
    </source>
</evidence>
<reference evidence="2 3" key="1">
    <citation type="submission" date="2020-10" db="EMBL/GenBank/DDBJ databases">
        <title>Olsenella immobilis sp.nov., isolated from the mud in a fermentation cellar used for the production of Chinese strong-flavoured liquor.</title>
        <authorList>
            <person name="Lu L."/>
        </authorList>
    </citation>
    <scope>NUCLEOTIDE SEQUENCE [LARGE SCALE GENOMIC DNA]</scope>
    <source>
        <strain evidence="2 3">LZLJ-2</strain>
    </source>
</reference>
<proteinExistence type="predicted"/>
<accession>A0A7S7M9F5</accession>
<dbReference type="Proteomes" id="UP000593735">
    <property type="component" value="Chromosome"/>
</dbReference>
<keyword evidence="1" id="KW-0472">Membrane</keyword>
<keyword evidence="3" id="KW-1185">Reference proteome</keyword>
<dbReference type="AlphaFoldDB" id="A0A7S7M9F5"/>
<evidence type="ECO:0000313" key="3">
    <source>
        <dbReference type="Proteomes" id="UP000593735"/>
    </source>
</evidence>
<organism evidence="2 3">
    <name type="scientific">Thermophilibacter immobilis</name>
    <dbReference type="NCBI Taxonomy" id="2779519"/>
    <lineage>
        <taxon>Bacteria</taxon>
        <taxon>Bacillati</taxon>
        <taxon>Actinomycetota</taxon>
        <taxon>Coriobacteriia</taxon>
        <taxon>Coriobacteriales</taxon>
        <taxon>Atopobiaceae</taxon>
        <taxon>Thermophilibacter</taxon>
    </lineage>
</organism>
<feature type="transmembrane region" description="Helical" evidence="1">
    <location>
        <begin position="82"/>
        <end position="104"/>
    </location>
</feature>
<dbReference type="EMBL" id="CP063767">
    <property type="protein sequence ID" value="QOY60323.1"/>
    <property type="molecule type" value="Genomic_DNA"/>
</dbReference>
<name>A0A7S7M9F5_9ACTN</name>
<evidence type="ECO:0000256" key="1">
    <source>
        <dbReference type="SAM" id="Phobius"/>
    </source>
</evidence>
<sequence length="161" mass="17264">MKKITFLVNLIGLILVVMICGAFEVWYRGLDSEAGPVAVQSGVLVQVMIILAGPVSMFSLGALAGLLIAWFKKIKLRRAVRVALRVLDVLVLANTVLAFVPLLAGDAGSSLSAFMVVFLFVSFAVPVLPVFFGFAYALSLAGVDETRKPFITGPFTPDEDE</sequence>
<feature type="transmembrane region" description="Helical" evidence="1">
    <location>
        <begin position="110"/>
        <end position="138"/>
    </location>
</feature>
<feature type="transmembrane region" description="Helical" evidence="1">
    <location>
        <begin position="7"/>
        <end position="27"/>
    </location>
</feature>
<keyword evidence="1" id="KW-1133">Transmembrane helix</keyword>
<gene>
    <name evidence="2" type="ORF">INP52_07905</name>
</gene>
<keyword evidence="1" id="KW-0812">Transmembrane</keyword>
<dbReference type="RefSeq" id="WP_194370654.1">
    <property type="nucleotide sequence ID" value="NZ_CP063767.1"/>
</dbReference>
<protein>
    <submittedName>
        <fullName evidence="2">Uncharacterized protein</fullName>
    </submittedName>
</protein>
<dbReference type="KEGG" id="tio:INP52_07905"/>
<feature type="transmembrane region" description="Helical" evidence="1">
    <location>
        <begin position="47"/>
        <end position="70"/>
    </location>
</feature>